<gene>
    <name evidence="1" type="ORF">QYE76_006115</name>
</gene>
<protein>
    <submittedName>
        <fullName evidence="1">Uncharacterized protein</fullName>
    </submittedName>
</protein>
<dbReference type="Proteomes" id="UP001231189">
    <property type="component" value="Unassembled WGS sequence"/>
</dbReference>
<dbReference type="EMBL" id="JAUUTY010000005">
    <property type="protein sequence ID" value="KAK1631800.1"/>
    <property type="molecule type" value="Genomic_DNA"/>
</dbReference>
<sequence length="164" mass="17860">MTQSEDECSLAVAKECDTRKLALSTVPHIDGSVSFFLVTLHAQAIGLNIIKGHVLVALSLDTGVHINRCTFFCATSRKYGMLDHLDTTLATPMPEWSLLDTMSILWIYGSLILSTELNQISQGELTMTNYLLKIKTLAGGLADLNAPVNDATLILHCLNGLVEK</sequence>
<reference evidence="1" key="1">
    <citation type="submission" date="2023-07" db="EMBL/GenBank/DDBJ databases">
        <title>A chromosome-level genome assembly of Lolium multiflorum.</title>
        <authorList>
            <person name="Chen Y."/>
            <person name="Copetti D."/>
            <person name="Kolliker R."/>
            <person name="Studer B."/>
        </authorList>
    </citation>
    <scope>NUCLEOTIDE SEQUENCE</scope>
    <source>
        <strain evidence="1">02402/16</strain>
        <tissue evidence="1">Leaf</tissue>
    </source>
</reference>
<proteinExistence type="predicted"/>
<dbReference type="AlphaFoldDB" id="A0AAD8W1E9"/>
<evidence type="ECO:0000313" key="2">
    <source>
        <dbReference type="Proteomes" id="UP001231189"/>
    </source>
</evidence>
<organism evidence="1 2">
    <name type="scientific">Lolium multiflorum</name>
    <name type="common">Italian ryegrass</name>
    <name type="synonym">Lolium perenne subsp. multiflorum</name>
    <dbReference type="NCBI Taxonomy" id="4521"/>
    <lineage>
        <taxon>Eukaryota</taxon>
        <taxon>Viridiplantae</taxon>
        <taxon>Streptophyta</taxon>
        <taxon>Embryophyta</taxon>
        <taxon>Tracheophyta</taxon>
        <taxon>Spermatophyta</taxon>
        <taxon>Magnoliopsida</taxon>
        <taxon>Liliopsida</taxon>
        <taxon>Poales</taxon>
        <taxon>Poaceae</taxon>
        <taxon>BOP clade</taxon>
        <taxon>Pooideae</taxon>
        <taxon>Poodae</taxon>
        <taxon>Poeae</taxon>
        <taxon>Poeae Chloroplast Group 2 (Poeae type)</taxon>
        <taxon>Loliodinae</taxon>
        <taxon>Loliinae</taxon>
        <taxon>Lolium</taxon>
    </lineage>
</organism>
<name>A0AAD8W1E9_LOLMU</name>
<keyword evidence="2" id="KW-1185">Reference proteome</keyword>
<comment type="caution">
    <text evidence="1">The sequence shown here is derived from an EMBL/GenBank/DDBJ whole genome shotgun (WGS) entry which is preliminary data.</text>
</comment>
<accession>A0AAD8W1E9</accession>
<dbReference type="PANTHER" id="PTHR47481:SF41">
    <property type="entry name" value="COPIA-LIKE POLYPROTEIN_RETROTRANSPOSON"/>
    <property type="match status" value="1"/>
</dbReference>
<evidence type="ECO:0000313" key="1">
    <source>
        <dbReference type="EMBL" id="KAK1631800.1"/>
    </source>
</evidence>
<dbReference type="PANTHER" id="PTHR47481">
    <property type="match status" value="1"/>
</dbReference>